<dbReference type="Proteomes" id="UP000194853">
    <property type="component" value="Unassembled WGS sequence"/>
</dbReference>
<evidence type="ECO:0000313" key="1">
    <source>
        <dbReference type="EMBL" id="OUB78429.1"/>
    </source>
</evidence>
<evidence type="ECO:0000313" key="2">
    <source>
        <dbReference type="Proteomes" id="UP000194853"/>
    </source>
</evidence>
<dbReference type="EMBL" id="MOOS01000002">
    <property type="protein sequence ID" value="OUB78429.1"/>
    <property type="molecule type" value="Genomic_DNA"/>
</dbReference>
<accession>A0A9X6MH58</accession>
<reference evidence="1 2" key="1">
    <citation type="submission" date="2016-10" db="EMBL/GenBank/DDBJ databases">
        <title>Comparative genomics of Bacillus thuringiensis reveals a path to pathogens against multiple invertebrate hosts.</title>
        <authorList>
            <person name="Zheng J."/>
            <person name="Gao Q."/>
            <person name="Liu H."/>
            <person name="Peng D."/>
            <person name="Ruan L."/>
            <person name="Sun M."/>
        </authorList>
    </citation>
    <scope>NUCLEOTIDE SEQUENCE [LARGE SCALE GENOMIC DNA]</scope>
    <source>
        <strain evidence="1">BGSC 4CF1</strain>
    </source>
</reference>
<sequence>MGLKIEEVQETKICTACNEIIYEGFVVDTGLDYEYFGEKGCVYKFYTPEEFEEMKHDETVYWTQFID</sequence>
<protein>
    <submittedName>
        <fullName evidence="1">Uncharacterized protein</fullName>
    </submittedName>
</protein>
<organism evidence="1 2">
    <name type="scientific">Bacillus thuringiensis subsp. jegathesan</name>
    <dbReference type="NCBI Taxonomy" id="56955"/>
    <lineage>
        <taxon>Bacteria</taxon>
        <taxon>Bacillati</taxon>
        <taxon>Bacillota</taxon>
        <taxon>Bacilli</taxon>
        <taxon>Bacillales</taxon>
        <taxon>Bacillaceae</taxon>
        <taxon>Bacillus</taxon>
        <taxon>Bacillus cereus group</taxon>
    </lineage>
</organism>
<name>A0A9X6MH58_BACTJ</name>
<comment type="caution">
    <text evidence="1">The sequence shown here is derived from an EMBL/GenBank/DDBJ whole genome shotgun (WGS) entry which is preliminary data.</text>
</comment>
<dbReference type="AlphaFoldDB" id="A0A9X6MH58"/>
<proteinExistence type="predicted"/>
<dbReference type="RefSeq" id="WP_086403537.1">
    <property type="nucleotide sequence ID" value="NZ_MOOS01000002.1"/>
</dbReference>
<gene>
    <name evidence="1" type="ORF">BK750_00125</name>
</gene>